<feature type="transmembrane region" description="Helical" evidence="7">
    <location>
        <begin position="325"/>
        <end position="347"/>
    </location>
</feature>
<dbReference type="InterPro" id="IPR010290">
    <property type="entry name" value="TM_effector"/>
</dbReference>
<evidence type="ECO:0000256" key="7">
    <source>
        <dbReference type="SAM" id="Phobius"/>
    </source>
</evidence>
<evidence type="ECO:0000256" key="3">
    <source>
        <dbReference type="ARBA" id="ARBA00022475"/>
    </source>
</evidence>
<keyword evidence="3" id="KW-1003">Cell membrane</keyword>
<evidence type="ECO:0000256" key="1">
    <source>
        <dbReference type="ARBA" id="ARBA00004651"/>
    </source>
</evidence>
<keyword evidence="2" id="KW-0813">Transport</keyword>
<evidence type="ECO:0000256" key="6">
    <source>
        <dbReference type="ARBA" id="ARBA00023136"/>
    </source>
</evidence>
<accession>A0ABQ4CP52</accession>
<dbReference type="RefSeq" id="WP_203712828.1">
    <property type="nucleotide sequence ID" value="NZ_BONE01000017.1"/>
</dbReference>
<feature type="transmembrane region" description="Helical" evidence="7">
    <location>
        <begin position="396"/>
        <end position="415"/>
    </location>
</feature>
<dbReference type="InterPro" id="IPR036259">
    <property type="entry name" value="MFS_trans_sf"/>
</dbReference>
<evidence type="ECO:0000313" key="9">
    <source>
        <dbReference type="EMBL" id="GIF73066.1"/>
    </source>
</evidence>
<protein>
    <submittedName>
        <fullName evidence="9">MFS transporter</fullName>
    </submittedName>
</protein>
<evidence type="ECO:0000313" key="10">
    <source>
        <dbReference type="Proteomes" id="UP000604117"/>
    </source>
</evidence>
<name>A0ABQ4CP52_9ACTN</name>
<organism evidence="9 10">
    <name type="scientific">Asanoa siamensis</name>
    <dbReference type="NCBI Taxonomy" id="926357"/>
    <lineage>
        <taxon>Bacteria</taxon>
        <taxon>Bacillati</taxon>
        <taxon>Actinomycetota</taxon>
        <taxon>Actinomycetes</taxon>
        <taxon>Micromonosporales</taxon>
        <taxon>Micromonosporaceae</taxon>
        <taxon>Asanoa</taxon>
    </lineage>
</organism>
<dbReference type="CDD" id="cd06173">
    <property type="entry name" value="MFS_MefA_like"/>
    <property type="match status" value="1"/>
</dbReference>
<keyword evidence="4 7" id="KW-0812">Transmembrane</keyword>
<feature type="transmembrane region" description="Helical" evidence="7">
    <location>
        <begin position="64"/>
        <end position="82"/>
    </location>
</feature>
<gene>
    <name evidence="9" type="ORF">Asi02nite_25840</name>
</gene>
<evidence type="ECO:0000256" key="4">
    <source>
        <dbReference type="ARBA" id="ARBA00022692"/>
    </source>
</evidence>
<dbReference type="SUPFAM" id="SSF103473">
    <property type="entry name" value="MFS general substrate transporter"/>
    <property type="match status" value="1"/>
</dbReference>
<proteinExistence type="predicted"/>
<reference evidence="9 10" key="1">
    <citation type="submission" date="2021-01" db="EMBL/GenBank/DDBJ databases">
        <title>Whole genome shotgun sequence of Asanoa siamensis NBRC 107932.</title>
        <authorList>
            <person name="Komaki H."/>
            <person name="Tamura T."/>
        </authorList>
    </citation>
    <scope>NUCLEOTIDE SEQUENCE [LARGE SCALE GENOMIC DNA]</scope>
    <source>
        <strain evidence="9 10">NBRC 107932</strain>
    </source>
</reference>
<comment type="subcellular location">
    <subcellularLocation>
        <location evidence="1">Cell membrane</location>
        <topology evidence="1">Multi-pass membrane protein</topology>
    </subcellularLocation>
</comment>
<dbReference type="PANTHER" id="PTHR23513:SF6">
    <property type="entry name" value="MAJOR FACILITATOR SUPERFAMILY ASSOCIATED DOMAIN-CONTAINING PROTEIN"/>
    <property type="match status" value="1"/>
</dbReference>
<comment type="caution">
    <text evidence="9">The sequence shown here is derived from an EMBL/GenBank/DDBJ whole genome shotgun (WGS) entry which is preliminary data.</text>
</comment>
<dbReference type="Proteomes" id="UP000604117">
    <property type="component" value="Unassembled WGS sequence"/>
</dbReference>
<feature type="transmembrane region" description="Helical" evidence="7">
    <location>
        <begin position="368"/>
        <end position="390"/>
    </location>
</feature>
<keyword evidence="10" id="KW-1185">Reference proteome</keyword>
<dbReference type="Pfam" id="PF05977">
    <property type="entry name" value="MFS_3"/>
    <property type="match status" value="1"/>
</dbReference>
<evidence type="ECO:0000259" key="8">
    <source>
        <dbReference type="PROSITE" id="PS50850"/>
    </source>
</evidence>
<feature type="transmembrane region" description="Helical" evidence="7">
    <location>
        <begin position="23"/>
        <end position="52"/>
    </location>
</feature>
<evidence type="ECO:0000256" key="5">
    <source>
        <dbReference type="ARBA" id="ARBA00022989"/>
    </source>
</evidence>
<dbReference type="PANTHER" id="PTHR23513">
    <property type="entry name" value="INTEGRAL MEMBRANE EFFLUX PROTEIN-RELATED"/>
    <property type="match status" value="1"/>
</dbReference>
<dbReference type="PROSITE" id="PS50850">
    <property type="entry name" value="MFS"/>
    <property type="match status" value="1"/>
</dbReference>
<dbReference type="Gene3D" id="1.20.1250.20">
    <property type="entry name" value="MFS general substrate transporter like domains"/>
    <property type="match status" value="1"/>
</dbReference>
<evidence type="ECO:0000256" key="2">
    <source>
        <dbReference type="ARBA" id="ARBA00022448"/>
    </source>
</evidence>
<keyword evidence="6 7" id="KW-0472">Membrane</keyword>
<feature type="transmembrane region" description="Helical" evidence="7">
    <location>
        <begin position="237"/>
        <end position="260"/>
    </location>
</feature>
<keyword evidence="5 7" id="KW-1133">Transmembrane helix</keyword>
<dbReference type="EMBL" id="BONE01000017">
    <property type="protein sequence ID" value="GIF73066.1"/>
    <property type="molecule type" value="Genomic_DNA"/>
</dbReference>
<feature type="transmembrane region" description="Helical" evidence="7">
    <location>
        <begin position="266"/>
        <end position="289"/>
    </location>
</feature>
<feature type="transmembrane region" description="Helical" evidence="7">
    <location>
        <begin position="94"/>
        <end position="113"/>
    </location>
</feature>
<sequence length="436" mass="46056">MRATAAADRPITKPASLWRDPSFAAFWAAQTVSSVGTQISLVALPLVAVLTLDVDAASLGVLRFAEYLPFLLFTLLFGVWADRWRRRPLMIASNAARAVLIGLVPLATALGLLELPLLVVIAFVIGTCAAMFEVCWLSYVPSIVERDRLVEAMGKVSASHSAAEVAGPGLGGLLVQLVSAPFALVANSVAHAAAAMSLATIRDSEPDPMATPRRRRHLRGELVEGLRFAFGDPYIRATAYTAALGNFFALIVETVFLVYAVRERDLSPGLIGLTFSAVGIGGLLGASFANALTRRFPLGRFYVVARLVSGAGALLLPLAGGSTAMLVATCMVGFFIWQAALANTNVINSSLRQALTPEHVRGRMNASVRTLVFGALPLGGLAGGALGSVIDLHTALWLGAIGYTLSVVPVLLSPLPRLRAFPEQPQAGRREVPAAR</sequence>
<feature type="transmembrane region" description="Helical" evidence="7">
    <location>
        <begin position="119"/>
        <end position="139"/>
    </location>
</feature>
<feature type="domain" description="Major facilitator superfamily (MFS) profile" evidence="8">
    <location>
        <begin position="234"/>
        <end position="436"/>
    </location>
</feature>
<dbReference type="InterPro" id="IPR020846">
    <property type="entry name" value="MFS_dom"/>
</dbReference>
<feature type="transmembrane region" description="Helical" evidence="7">
    <location>
        <begin position="301"/>
        <end position="319"/>
    </location>
</feature>